<proteinExistence type="predicted"/>
<evidence type="ECO:0000256" key="1">
    <source>
        <dbReference type="SAM" id="MobiDB-lite"/>
    </source>
</evidence>
<protein>
    <submittedName>
        <fullName evidence="3">DUF4326 domain-containing protein</fullName>
    </submittedName>
</protein>
<evidence type="ECO:0000313" key="4">
    <source>
        <dbReference type="Proteomes" id="UP000282957"/>
    </source>
</evidence>
<accession>A0A437MN35</accession>
<dbReference type="EMBL" id="SACL01000001">
    <property type="protein sequence ID" value="RVT99068.1"/>
    <property type="molecule type" value="Genomic_DNA"/>
</dbReference>
<dbReference type="Proteomes" id="UP000282957">
    <property type="component" value="Unassembled WGS sequence"/>
</dbReference>
<dbReference type="Pfam" id="PF14216">
    <property type="entry name" value="DUF4326"/>
    <property type="match status" value="1"/>
</dbReference>
<organism evidence="3 4">
    <name type="scientific">Rhodovarius crocodyli</name>
    <dbReference type="NCBI Taxonomy" id="1979269"/>
    <lineage>
        <taxon>Bacteria</taxon>
        <taxon>Pseudomonadati</taxon>
        <taxon>Pseudomonadota</taxon>
        <taxon>Alphaproteobacteria</taxon>
        <taxon>Acetobacterales</taxon>
        <taxon>Roseomonadaceae</taxon>
        <taxon>Rhodovarius</taxon>
    </lineage>
</organism>
<feature type="domain" description="DUF4326" evidence="2">
    <location>
        <begin position="12"/>
        <end position="120"/>
    </location>
</feature>
<dbReference type="RefSeq" id="WP_127785717.1">
    <property type="nucleotide sequence ID" value="NZ_SACL01000001.1"/>
</dbReference>
<comment type="caution">
    <text evidence="3">The sequence shown here is derived from an EMBL/GenBank/DDBJ whole genome shotgun (WGS) entry which is preliminary data.</text>
</comment>
<gene>
    <name evidence="3" type="ORF">EOD42_02885</name>
</gene>
<evidence type="ECO:0000313" key="3">
    <source>
        <dbReference type="EMBL" id="RVT99068.1"/>
    </source>
</evidence>
<evidence type="ECO:0000259" key="2">
    <source>
        <dbReference type="Pfam" id="PF14216"/>
    </source>
</evidence>
<feature type="region of interest" description="Disordered" evidence="1">
    <location>
        <begin position="1"/>
        <end position="20"/>
    </location>
</feature>
<reference evidence="3 4" key="1">
    <citation type="submission" date="2019-01" db="EMBL/GenBank/DDBJ databases">
        <authorList>
            <person name="Chen W.-M."/>
        </authorList>
    </citation>
    <scope>NUCLEOTIDE SEQUENCE [LARGE SCALE GENOMIC DNA]</scope>
    <source>
        <strain evidence="3 4">CCP-6</strain>
    </source>
</reference>
<name>A0A437MN35_9PROT</name>
<dbReference type="OrthoDB" id="3483205at2"/>
<dbReference type="InterPro" id="IPR025475">
    <property type="entry name" value="DUF4326"/>
</dbReference>
<keyword evidence="4" id="KW-1185">Reference proteome</keyword>
<dbReference type="AlphaFoldDB" id="A0A437MN35"/>
<sequence>MTDAPSRVQLSRAHGWRKPPNTTVVARPTRWGNPYRVVVCGHSADDGSPRFAGRHDWEVNYPSHATRREAAERAVSCFREKFAAGLITRCCPGDLHQLRGRNLACWCPLDQPCHADVLLELANPTTPTPEAAP</sequence>